<feature type="transmembrane region" description="Helical" evidence="9">
    <location>
        <begin position="525"/>
        <end position="544"/>
    </location>
</feature>
<evidence type="ECO:0000313" key="10">
    <source>
        <dbReference type="EMBL" id="KAK6168535.1"/>
    </source>
</evidence>
<feature type="disulfide bond" evidence="7">
    <location>
        <begin position="141"/>
        <end position="150"/>
    </location>
</feature>
<keyword evidence="11" id="KW-1185">Reference proteome</keyword>
<comment type="similarity">
    <text evidence="8">Belongs to the sodium:neurotransmitter symporter (SNF) (TC 2.A.22) family.</text>
</comment>
<evidence type="ECO:0000256" key="2">
    <source>
        <dbReference type="ARBA" id="ARBA00022448"/>
    </source>
</evidence>
<keyword evidence="3 8" id="KW-0812">Transmembrane</keyword>
<feature type="transmembrane region" description="Helical" evidence="9">
    <location>
        <begin position="95"/>
        <end position="123"/>
    </location>
</feature>
<keyword evidence="2 8" id="KW-0813">Transport</keyword>
<feature type="transmembrane region" description="Helical" evidence="9">
    <location>
        <begin position="564"/>
        <end position="581"/>
    </location>
</feature>
<sequence length="649" mass="73039">MAEGKAEPIPGKLKEPERGNWGGKLDFFMSCVGYAVGLGNIWRFPYLCYRNGGGAFLIPYTIMCFLAGLPMFFFELSFGQFASMGPISIWKVNPLFVGTGLAMVAIVTMVCIYYNVIIAYGMFYLMVSMINMDGHLPWTTCNNFWNSPYCISEPVPSLKNLNDSQKLHISLDMMNSTCLSDSLQESGLHVDNLTYGLTQTNFSHCNLKHLYKLPSEEYFTRFVLQLHEAENLENIGGISLKLILFLAISWILLFFCLKRGVKTSGKVVYFMATFPYIILICLLVRGVTLDGYMEGIKFYIIPKWEKLLDVDVWCQAATQIFYSMAPAFGSLITMASYNDFKHNCHRDAVVVSMINCGTSIFAGFIIFSVLGFMAHATNQEIQDVAVGGPGLVFIVYPEAIGRMPVAPVWAFLFFFMLIAVGLDSMFAMFEVVISAGVDQFPHYLRPRRTKFAIFCHFIGFLLGIPLVTKGGIWVLTLMEWYSASFGLMGVCLAELIAVIWVYGLKNYCDDLEIMLGFKVHFYWKATWLIIAPLAIILMLTMAAIQSSPASYDDYQFEPWAQNLGWVMVALPFFLILVMMPIQTYRYGSVKKASQPTPEWGPHKPEDRTGKYALKTEQPINQSIVSIINNGIELKPTKLSHDNGAFASNI</sequence>
<feature type="transmembrane region" description="Helical" evidence="9">
    <location>
        <begin position="480"/>
        <end position="504"/>
    </location>
</feature>
<proteinExistence type="inferred from homology"/>
<dbReference type="PROSITE" id="PS00610">
    <property type="entry name" value="NA_NEUROTRAN_SYMP_1"/>
    <property type="match status" value="1"/>
</dbReference>
<evidence type="ECO:0000256" key="4">
    <source>
        <dbReference type="ARBA" id="ARBA00022989"/>
    </source>
</evidence>
<feature type="binding site" evidence="6">
    <location>
        <position position="424"/>
    </location>
    <ligand>
        <name>Na(+)</name>
        <dbReference type="ChEBI" id="CHEBI:29101"/>
        <label>1</label>
    </ligand>
</feature>
<keyword evidence="5 9" id="KW-0472">Membrane</keyword>
<dbReference type="Pfam" id="PF00209">
    <property type="entry name" value="SNF"/>
    <property type="match status" value="2"/>
</dbReference>
<keyword evidence="7" id="KW-1015">Disulfide bond</keyword>
<feature type="transmembrane region" description="Helical" evidence="9">
    <location>
        <begin position="320"/>
        <end position="337"/>
    </location>
</feature>
<dbReference type="PRINTS" id="PR00176">
    <property type="entry name" value="NANEUSMPORT"/>
</dbReference>
<evidence type="ECO:0000256" key="9">
    <source>
        <dbReference type="SAM" id="Phobius"/>
    </source>
</evidence>
<dbReference type="Proteomes" id="UP001347796">
    <property type="component" value="Unassembled WGS sequence"/>
</dbReference>
<dbReference type="AlphaFoldDB" id="A0AAN8G9Q0"/>
<keyword evidence="6" id="KW-0915">Sodium</keyword>
<feature type="binding site" evidence="6">
    <location>
        <position position="33"/>
    </location>
    <ligand>
        <name>Na(+)</name>
        <dbReference type="ChEBI" id="CHEBI:29101"/>
        <label>1</label>
    </ligand>
</feature>
<evidence type="ECO:0000256" key="1">
    <source>
        <dbReference type="ARBA" id="ARBA00004141"/>
    </source>
</evidence>
<feature type="binding site" evidence="6">
    <location>
        <position position="40"/>
    </location>
    <ligand>
        <name>Na(+)</name>
        <dbReference type="ChEBI" id="CHEBI:29101"/>
        <label>1</label>
    </ligand>
</feature>
<gene>
    <name evidence="10" type="ORF">SNE40_021047</name>
</gene>
<feature type="binding site" evidence="6">
    <location>
        <position position="323"/>
    </location>
    <ligand>
        <name>Na(+)</name>
        <dbReference type="ChEBI" id="CHEBI:29101"/>
        <label>1</label>
    </ligand>
</feature>
<dbReference type="EMBL" id="JAZGQO010000016">
    <property type="protein sequence ID" value="KAK6168535.1"/>
    <property type="molecule type" value="Genomic_DNA"/>
</dbReference>
<evidence type="ECO:0000256" key="5">
    <source>
        <dbReference type="ARBA" id="ARBA00023136"/>
    </source>
</evidence>
<feature type="binding site" evidence="6">
    <location>
        <position position="423"/>
    </location>
    <ligand>
        <name>Na(+)</name>
        <dbReference type="ChEBI" id="CHEBI:29101"/>
        <label>1</label>
    </ligand>
</feature>
<dbReference type="PANTHER" id="PTHR11616:SF241">
    <property type="entry name" value="SODIUM- AND CHLORIDE-DEPENDENT GLYCINE TRANSPORTER 2"/>
    <property type="match status" value="1"/>
</dbReference>
<feature type="binding site" evidence="6">
    <location>
        <position position="355"/>
    </location>
    <ligand>
        <name>Na(+)</name>
        <dbReference type="ChEBI" id="CHEBI:29101"/>
        <label>1</label>
    </ligand>
</feature>
<accession>A0AAN8G9Q0</accession>
<dbReference type="PANTHER" id="PTHR11616">
    <property type="entry name" value="SODIUM/CHLORIDE DEPENDENT TRANSPORTER"/>
    <property type="match status" value="1"/>
</dbReference>
<organism evidence="10 11">
    <name type="scientific">Patella caerulea</name>
    <name type="common">Rayed Mediterranean limpet</name>
    <dbReference type="NCBI Taxonomy" id="87958"/>
    <lineage>
        <taxon>Eukaryota</taxon>
        <taxon>Metazoa</taxon>
        <taxon>Spiralia</taxon>
        <taxon>Lophotrochozoa</taxon>
        <taxon>Mollusca</taxon>
        <taxon>Gastropoda</taxon>
        <taxon>Patellogastropoda</taxon>
        <taxon>Patelloidea</taxon>
        <taxon>Patellidae</taxon>
        <taxon>Patella</taxon>
    </lineage>
</organism>
<dbReference type="GO" id="GO:0046872">
    <property type="term" value="F:metal ion binding"/>
    <property type="evidence" value="ECO:0007669"/>
    <property type="project" value="UniProtKB-KW"/>
</dbReference>
<evidence type="ECO:0000256" key="8">
    <source>
        <dbReference type="RuleBase" id="RU003732"/>
    </source>
</evidence>
<keyword evidence="8" id="KW-0769">Symport</keyword>
<feature type="binding site" evidence="6">
    <location>
        <position position="36"/>
    </location>
    <ligand>
        <name>Na(+)</name>
        <dbReference type="ChEBI" id="CHEBI:29101"/>
        <label>1</label>
    </ligand>
</feature>
<dbReference type="PROSITE" id="PS50267">
    <property type="entry name" value="NA_NEUROTRAN_SYMP_3"/>
    <property type="match status" value="1"/>
</dbReference>
<dbReference type="InterPro" id="IPR000175">
    <property type="entry name" value="Na/ntran_symport"/>
</dbReference>
<feature type="binding site" evidence="6">
    <location>
        <position position="35"/>
    </location>
    <ligand>
        <name>Na(+)</name>
        <dbReference type="ChEBI" id="CHEBI:29101"/>
        <label>1</label>
    </ligand>
</feature>
<comment type="subcellular location">
    <subcellularLocation>
        <location evidence="1">Membrane</location>
        <topology evidence="1">Multi-pass membrane protein</topology>
    </subcellularLocation>
</comment>
<feature type="transmembrane region" description="Helical" evidence="9">
    <location>
        <begin position="235"/>
        <end position="255"/>
    </location>
</feature>
<reference evidence="10 11" key="1">
    <citation type="submission" date="2024-01" db="EMBL/GenBank/DDBJ databases">
        <title>The genome of the rayed Mediterranean limpet Patella caerulea (Linnaeus, 1758).</title>
        <authorList>
            <person name="Anh-Thu Weber A."/>
            <person name="Halstead-Nussloch G."/>
        </authorList>
    </citation>
    <scope>NUCLEOTIDE SEQUENCE [LARGE SCALE GENOMIC DNA]</scope>
    <source>
        <strain evidence="10">AATW-2023a</strain>
        <tissue evidence="10">Whole specimen</tissue>
    </source>
</reference>
<dbReference type="GO" id="GO:0089718">
    <property type="term" value="P:amino acid import across plasma membrane"/>
    <property type="evidence" value="ECO:0007669"/>
    <property type="project" value="TreeGrafter"/>
</dbReference>
<dbReference type="SUPFAM" id="SSF161070">
    <property type="entry name" value="SNF-like"/>
    <property type="match status" value="1"/>
</dbReference>
<feature type="transmembrane region" description="Helical" evidence="9">
    <location>
        <begin position="408"/>
        <end position="437"/>
    </location>
</feature>
<comment type="caution">
    <text evidence="10">The sequence shown here is derived from an EMBL/GenBank/DDBJ whole genome shotgun (WGS) entry which is preliminary data.</text>
</comment>
<feature type="transmembrane region" description="Helical" evidence="9">
    <location>
        <begin position="21"/>
        <end position="42"/>
    </location>
</feature>
<feature type="transmembrane region" description="Helical" evidence="9">
    <location>
        <begin position="349"/>
        <end position="374"/>
    </location>
</feature>
<dbReference type="GO" id="GO:0005283">
    <property type="term" value="F:amino acid:sodium symporter activity"/>
    <property type="evidence" value="ECO:0007669"/>
    <property type="project" value="TreeGrafter"/>
</dbReference>
<name>A0AAN8G9Q0_PATCE</name>
<dbReference type="InterPro" id="IPR037272">
    <property type="entry name" value="SNS_sf"/>
</dbReference>
<evidence type="ECO:0000313" key="11">
    <source>
        <dbReference type="Proteomes" id="UP001347796"/>
    </source>
</evidence>
<keyword evidence="4 9" id="KW-1133">Transmembrane helix</keyword>
<evidence type="ECO:0000256" key="6">
    <source>
        <dbReference type="PIRSR" id="PIRSR600175-1"/>
    </source>
</evidence>
<evidence type="ECO:0000256" key="3">
    <source>
        <dbReference type="ARBA" id="ARBA00022692"/>
    </source>
</evidence>
<feature type="transmembrane region" description="Helical" evidence="9">
    <location>
        <begin position="449"/>
        <end position="468"/>
    </location>
</feature>
<evidence type="ECO:0000256" key="7">
    <source>
        <dbReference type="PIRSR" id="PIRSR600175-2"/>
    </source>
</evidence>
<keyword evidence="6" id="KW-0479">Metal-binding</keyword>
<protein>
    <recommendedName>
        <fullName evidence="8">Transporter</fullName>
    </recommendedName>
</protein>
<feature type="transmembrane region" description="Helical" evidence="9">
    <location>
        <begin position="54"/>
        <end position="74"/>
    </location>
</feature>
<dbReference type="GO" id="GO:0005886">
    <property type="term" value="C:plasma membrane"/>
    <property type="evidence" value="ECO:0007669"/>
    <property type="project" value="TreeGrafter"/>
</dbReference>
<feature type="transmembrane region" description="Helical" evidence="9">
    <location>
        <begin position="267"/>
        <end position="287"/>
    </location>
</feature>